<feature type="region of interest" description="Disordered" evidence="8">
    <location>
        <begin position="277"/>
        <end position="337"/>
    </location>
</feature>
<evidence type="ECO:0000313" key="10">
    <source>
        <dbReference type="EMBL" id="MBZ4038890.1"/>
    </source>
</evidence>
<comment type="subcellular location">
    <subcellularLocation>
        <location evidence="7">Cell inner membrane</location>
        <topology evidence="7">Multi-pass membrane protein</topology>
    </subcellularLocation>
    <subcellularLocation>
        <location evidence="1">Cell membrane</location>
        <topology evidence="1">Multi-pass membrane protein</topology>
    </subcellularLocation>
</comment>
<dbReference type="InterPro" id="IPR010920">
    <property type="entry name" value="LSM_dom_sf"/>
</dbReference>
<keyword evidence="7" id="KW-0813">Transport</keyword>
<comment type="similarity">
    <text evidence="2 7">Belongs to the MscS (TC 1.A.23) family.</text>
</comment>
<evidence type="ECO:0000256" key="5">
    <source>
        <dbReference type="ARBA" id="ARBA00022989"/>
    </source>
</evidence>
<evidence type="ECO:0000313" key="11">
    <source>
        <dbReference type="Proteomes" id="UP001430954"/>
    </source>
</evidence>
<evidence type="ECO:0000256" key="1">
    <source>
        <dbReference type="ARBA" id="ARBA00004651"/>
    </source>
</evidence>
<keyword evidence="7" id="KW-0406">Ion transport</keyword>
<dbReference type="PANTHER" id="PTHR30221:SF1">
    <property type="entry name" value="SMALL-CONDUCTANCE MECHANOSENSITIVE CHANNEL"/>
    <property type="match status" value="1"/>
</dbReference>
<feature type="domain" description="Mechanosensitive ion channel MscS" evidence="9">
    <location>
        <begin position="102"/>
        <end position="169"/>
    </location>
</feature>
<feature type="compositionally biased region" description="Low complexity" evidence="8">
    <location>
        <begin position="281"/>
        <end position="290"/>
    </location>
</feature>
<dbReference type="EMBL" id="JAINZW010000002">
    <property type="protein sequence ID" value="MBZ4038890.1"/>
    <property type="molecule type" value="Genomic_DNA"/>
</dbReference>
<dbReference type="SUPFAM" id="SSF82861">
    <property type="entry name" value="Mechanosensitive channel protein MscS (YggB), transmembrane region"/>
    <property type="match status" value="1"/>
</dbReference>
<evidence type="ECO:0000259" key="9">
    <source>
        <dbReference type="Pfam" id="PF00924"/>
    </source>
</evidence>
<reference evidence="10 11" key="1">
    <citation type="submission" date="2021-09" db="EMBL/GenBank/DDBJ databases">
        <title>Lysobacter sp. 13A isolated from the river sediment.</title>
        <authorList>
            <person name="Liu H."/>
            <person name="Li S."/>
            <person name="Mao S."/>
        </authorList>
    </citation>
    <scope>NUCLEOTIDE SEQUENCE [LARGE SCALE GENOMIC DNA]</scope>
    <source>
        <strain evidence="10 11">13A</strain>
    </source>
</reference>
<dbReference type="SUPFAM" id="SSF50182">
    <property type="entry name" value="Sm-like ribonucleoproteins"/>
    <property type="match status" value="1"/>
</dbReference>
<organism evidence="10 11">
    <name type="scientific">Novilysobacter selenitireducens</name>
    <dbReference type="NCBI Taxonomy" id="2872639"/>
    <lineage>
        <taxon>Bacteria</taxon>
        <taxon>Pseudomonadati</taxon>
        <taxon>Pseudomonadota</taxon>
        <taxon>Gammaproteobacteria</taxon>
        <taxon>Lysobacterales</taxon>
        <taxon>Lysobacteraceae</taxon>
        <taxon>Novilysobacter</taxon>
    </lineage>
</organism>
<gene>
    <name evidence="10" type="ORF">K6753_05035</name>
</gene>
<comment type="caution">
    <text evidence="7">Lacks conserved residue(s) required for the propagation of feature annotation.</text>
</comment>
<dbReference type="InterPro" id="IPR011014">
    <property type="entry name" value="MscS_channel_TM-2"/>
</dbReference>
<keyword evidence="4 7" id="KW-0812">Transmembrane</keyword>
<comment type="caution">
    <text evidence="10">The sequence shown here is derived from an EMBL/GenBank/DDBJ whole genome shotgun (WGS) entry which is preliminary data.</text>
</comment>
<evidence type="ECO:0000256" key="6">
    <source>
        <dbReference type="ARBA" id="ARBA00023136"/>
    </source>
</evidence>
<proteinExistence type="inferred from homology"/>
<keyword evidence="3" id="KW-1003">Cell membrane</keyword>
<accession>A0ABS7T4V0</accession>
<evidence type="ECO:0000256" key="8">
    <source>
        <dbReference type="SAM" id="MobiDB-lite"/>
    </source>
</evidence>
<dbReference type="RefSeq" id="WP_223675090.1">
    <property type="nucleotide sequence ID" value="NZ_JAINZW010000002.1"/>
</dbReference>
<dbReference type="PANTHER" id="PTHR30221">
    <property type="entry name" value="SMALL-CONDUCTANCE MECHANOSENSITIVE CHANNEL"/>
    <property type="match status" value="1"/>
</dbReference>
<dbReference type="InterPro" id="IPR045275">
    <property type="entry name" value="MscS_archaea/bacteria_type"/>
</dbReference>
<feature type="transmembrane region" description="Helical" evidence="7">
    <location>
        <begin position="12"/>
        <end position="37"/>
    </location>
</feature>
<sequence length="337" mass="36722">MTERLYEEAYSLAAALPLLALAIALVVVAWLFGGWLSRRALLGRISRHNPFMRELARTTVRWAVLLVGVVLALELLDATALVGAVLGTAGVLGVAIGFAFKDILENYLAGILLSLRQPFAPRDHVVIEGHEGLVVKLTSRATVLMTLEGNHLRLPNALVFRGVILNYTRNPSRRFEFEVGIGVHEDLVRAQDIGVSKMAAVEGVVDEPAPRAFITTLGDSDVRVRYQGWVDQRSHDFAQVKSEAIRAVKLALEHAGMDLPEPIYRVQLSEPRSAKTRAAGDAVVRSADAAPPAPVPDVAPADEAQRTRARRDIEQQIDLEPTHAGDANLLDPTAPRE</sequence>
<comment type="subunit">
    <text evidence="7">Homoheptamer.</text>
</comment>
<name>A0ABS7T4V0_9GAMM</name>
<keyword evidence="7" id="KW-0997">Cell inner membrane</keyword>
<feature type="transmembrane region" description="Helical" evidence="7">
    <location>
        <begin position="58"/>
        <end position="76"/>
    </location>
</feature>
<dbReference type="InterPro" id="IPR006685">
    <property type="entry name" value="MscS_channel_2nd"/>
</dbReference>
<keyword evidence="5 7" id="KW-1133">Transmembrane helix</keyword>
<feature type="compositionally biased region" description="Basic and acidic residues" evidence="8">
    <location>
        <begin position="303"/>
        <end position="314"/>
    </location>
</feature>
<dbReference type="Proteomes" id="UP001430954">
    <property type="component" value="Unassembled WGS sequence"/>
</dbReference>
<dbReference type="InterPro" id="IPR011066">
    <property type="entry name" value="MscS_channel_C_sf"/>
</dbReference>
<evidence type="ECO:0000256" key="3">
    <source>
        <dbReference type="ARBA" id="ARBA00022475"/>
    </source>
</evidence>
<keyword evidence="11" id="KW-1185">Reference proteome</keyword>
<evidence type="ECO:0000256" key="7">
    <source>
        <dbReference type="RuleBase" id="RU369025"/>
    </source>
</evidence>
<dbReference type="Gene3D" id="3.30.70.100">
    <property type="match status" value="1"/>
</dbReference>
<keyword evidence="6 7" id="KW-0472">Membrane</keyword>
<dbReference type="Pfam" id="PF00924">
    <property type="entry name" value="MS_channel_2nd"/>
    <property type="match status" value="1"/>
</dbReference>
<dbReference type="SUPFAM" id="SSF82689">
    <property type="entry name" value="Mechanosensitive channel protein MscS (YggB), C-terminal domain"/>
    <property type="match status" value="1"/>
</dbReference>
<dbReference type="Gene3D" id="1.10.287.1260">
    <property type="match status" value="1"/>
</dbReference>
<evidence type="ECO:0000256" key="2">
    <source>
        <dbReference type="ARBA" id="ARBA00008017"/>
    </source>
</evidence>
<comment type="function">
    <text evidence="7">Mechanosensitive channel that participates in the regulation of osmotic pressure changes within the cell, opening in response to stretch forces in the membrane lipid bilayer, without the need for other proteins. Contributes to normal resistance to hypoosmotic shock. Forms an ion channel of 1.0 nanosiemens conductance with a slight preference for anions.</text>
</comment>
<dbReference type="Gene3D" id="2.30.30.60">
    <property type="match status" value="1"/>
</dbReference>
<protein>
    <recommendedName>
        <fullName evidence="7">Small-conductance mechanosensitive channel</fullName>
    </recommendedName>
</protein>
<dbReference type="InterPro" id="IPR023408">
    <property type="entry name" value="MscS_beta-dom_sf"/>
</dbReference>
<keyword evidence="7" id="KW-0407">Ion channel</keyword>
<feature type="transmembrane region" description="Helical" evidence="7">
    <location>
        <begin position="82"/>
        <end position="100"/>
    </location>
</feature>
<evidence type="ECO:0000256" key="4">
    <source>
        <dbReference type="ARBA" id="ARBA00022692"/>
    </source>
</evidence>